<name>A0A6N7S328_9FIRM</name>
<dbReference type="Proteomes" id="UP000433575">
    <property type="component" value="Unassembled WGS sequence"/>
</dbReference>
<dbReference type="Proteomes" id="UP000480929">
    <property type="component" value="Unassembled WGS sequence"/>
</dbReference>
<dbReference type="RefSeq" id="WP_154237793.1">
    <property type="nucleotide sequence ID" value="NZ_WKPI01000002.1"/>
</dbReference>
<evidence type="ECO:0000313" key="2">
    <source>
        <dbReference type="EMBL" id="MSC31914.1"/>
    </source>
</evidence>
<dbReference type="EMBL" id="WKPI01000002">
    <property type="protein sequence ID" value="MSC31914.1"/>
    <property type="molecule type" value="Genomic_DNA"/>
</dbReference>
<sequence length="241" mass="26308">MNFIKKGIAGGLCLTLLVACSLKSAPADLKEFNPPEADPCLYTDAYAKLDPKSIQIQKRWIELLPEALTAEALTAQSTDIVLASVCSITGGSNFNEATQSYVSPFTLGKLKIIRSLKGSLEEHQIIGYARPGGIVSAADWLLASPASSHVKTNPSEPAYIHEKIAEDIEVEVGKVYLLYLSCSVETALDPDAYTILGYQEGMREIHSLDQSEITAETPLSHIEVYSNVDQRWEPLDSCFLD</sequence>
<protein>
    <recommendedName>
        <fullName evidence="5">Lipoprotein</fullName>
    </recommendedName>
</protein>
<evidence type="ECO:0000313" key="4">
    <source>
        <dbReference type="Proteomes" id="UP000480929"/>
    </source>
</evidence>
<keyword evidence="4" id="KW-1185">Reference proteome</keyword>
<dbReference type="EMBL" id="WKPJ01000002">
    <property type="protein sequence ID" value="MSA88159.1"/>
    <property type="molecule type" value="Genomic_DNA"/>
</dbReference>
<accession>A0A6N7S328</accession>
<dbReference type="OrthoDB" id="1653388at2"/>
<comment type="caution">
    <text evidence="1">The sequence shown here is derived from an EMBL/GenBank/DDBJ whole genome shotgun (WGS) entry which is preliminary data.</text>
</comment>
<dbReference type="AlphaFoldDB" id="A0A6N7S328"/>
<gene>
    <name evidence="2" type="ORF">GKD88_02105</name>
    <name evidence="1" type="ORF">GKE08_02305</name>
</gene>
<dbReference type="PROSITE" id="PS51257">
    <property type="entry name" value="PROKAR_LIPOPROTEIN"/>
    <property type="match status" value="1"/>
</dbReference>
<reference evidence="3 4" key="1">
    <citation type="journal article" date="2019" name="Nat. Med.">
        <title>A library of human gut bacterial isolates paired with longitudinal multiomics data enables mechanistic microbiome research.</title>
        <authorList>
            <person name="Poyet M."/>
            <person name="Groussin M."/>
            <person name="Gibbons S.M."/>
            <person name="Avila-Pacheco J."/>
            <person name="Jiang X."/>
            <person name="Kearney S.M."/>
            <person name="Perrotta A.R."/>
            <person name="Berdy B."/>
            <person name="Zhao S."/>
            <person name="Lieberman T.D."/>
            <person name="Swanson P.K."/>
            <person name="Smith M."/>
            <person name="Roesemann S."/>
            <person name="Alexander J.E."/>
            <person name="Rich S.A."/>
            <person name="Livny J."/>
            <person name="Vlamakis H."/>
            <person name="Clish C."/>
            <person name="Bullock K."/>
            <person name="Deik A."/>
            <person name="Scott J."/>
            <person name="Pierce K.A."/>
            <person name="Xavier R.J."/>
            <person name="Alm E.J."/>
        </authorList>
    </citation>
    <scope>NUCLEOTIDE SEQUENCE [LARGE SCALE GENOMIC DNA]</scope>
    <source>
        <strain evidence="1 3">BIOML-A4</strain>
        <strain evidence="2 4">BIOML-A5</strain>
    </source>
</reference>
<evidence type="ECO:0000313" key="3">
    <source>
        <dbReference type="Proteomes" id="UP000433575"/>
    </source>
</evidence>
<evidence type="ECO:0008006" key="5">
    <source>
        <dbReference type="Google" id="ProtNLM"/>
    </source>
</evidence>
<proteinExistence type="predicted"/>
<organism evidence="1 3">
    <name type="scientific">Holdemania massiliensis</name>
    <dbReference type="NCBI Taxonomy" id="1468449"/>
    <lineage>
        <taxon>Bacteria</taxon>
        <taxon>Bacillati</taxon>
        <taxon>Bacillota</taxon>
        <taxon>Erysipelotrichia</taxon>
        <taxon>Erysipelotrichales</taxon>
        <taxon>Erysipelotrichaceae</taxon>
        <taxon>Holdemania</taxon>
    </lineage>
</organism>
<evidence type="ECO:0000313" key="1">
    <source>
        <dbReference type="EMBL" id="MSA88159.1"/>
    </source>
</evidence>